<reference evidence="9" key="1">
    <citation type="submission" date="2024-06" db="EMBL/GenBank/DDBJ databases">
        <title>Multi-omics analyses provide insights into the biosynthesis of the anticancer antibiotic pleurotin in Hohenbuehelia grisea.</title>
        <authorList>
            <person name="Weaver J.A."/>
            <person name="Alberti F."/>
        </authorList>
    </citation>
    <scope>NUCLEOTIDE SEQUENCE [LARGE SCALE GENOMIC DNA]</scope>
    <source>
        <strain evidence="9">T-177</strain>
    </source>
</reference>
<dbReference type="Pfam" id="PF01185">
    <property type="entry name" value="Hydrophobin"/>
    <property type="match status" value="1"/>
</dbReference>
<comment type="similarity">
    <text evidence="2 6">Belongs to the fungal hydrophobin family.</text>
</comment>
<feature type="transmembrane region" description="Helical" evidence="7">
    <location>
        <begin position="55"/>
        <end position="73"/>
    </location>
</feature>
<keyword evidence="4 6" id="KW-0964">Secreted</keyword>
<dbReference type="EMBL" id="JASNQZ010000012">
    <property type="protein sequence ID" value="KAL0949233.1"/>
    <property type="molecule type" value="Genomic_DNA"/>
</dbReference>
<dbReference type="Proteomes" id="UP001556367">
    <property type="component" value="Unassembled WGS sequence"/>
</dbReference>
<evidence type="ECO:0000256" key="7">
    <source>
        <dbReference type="SAM" id="Phobius"/>
    </source>
</evidence>
<evidence type="ECO:0000256" key="1">
    <source>
        <dbReference type="ARBA" id="ARBA00004191"/>
    </source>
</evidence>
<keyword evidence="7" id="KW-1133">Transmembrane helix</keyword>
<keyword evidence="5 6" id="KW-1015">Disulfide bond</keyword>
<evidence type="ECO:0000256" key="6">
    <source>
        <dbReference type="RuleBase" id="RU365009"/>
    </source>
</evidence>
<accession>A0ABR3J0W2</accession>
<evidence type="ECO:0000256" key="4">
    <source>
        <dbReference type="ARBA" id="ARBA00022525"/>
    </source>
</evidence>
<dbReference type="SMART" id="SM00075">
    <property type="entry name" value="HYDRO"/>
    <property type="match status" value="1"/>
</dbReference>
<evidence type="ECO:0000256" key="5">
    <source>
        <dbReference type="ARBA" id="ARBA00023157"/>
    </source>
</evidence>
<comment type="subcellular location">
    <subcellularLocation>
        <location evidence="1 6">Secreted</location>
        <location evidence="1 6">Cell wall</location>
    </subcellularLocation>
</comment>
<protein>
    <recommendedName>
        <fullName evidence="6">Hydrophobin</fullName>
    </recommendedName>
</protein>
<comment type="caution">
    <text evidence="8">The sequence shown here is derived from an EMBL/GenBank/DDBJ whole genome shotgun (WGS) entry which is preliminary data.</text>
</comment>
<organism evidence="8 9">
    <name type="scientific">Hohenbuehelia grisea</name>
    <dbReference type="NCBI Taxonomy" id="104357"/>
    <lineage>
        <taxon>Eukaryota</taxon>
        <taxon>Fungi</taxon>
        <taxon>Dikarya</taxon>
        <taxon>Basidiomycota</taxon>
        <taxon>Agaricomycotina</taxon>
        <taxon>Agaricomycetes</taxon>
        <taxon>Agaricomycetidae</taxon>
        <taxon>Agaricales</taxon>
        <taxon>Pleurotineae</taxon>
        <taxon>Pleurotaceae</taxon>
        <taxon>Hohenbuehelia</taxon>
    </lineage>
</organism>
<dbReference type="CDD" id="cd23507">
    <property type="entry name" value="hydrophobin_I"/>
    <property type="match status" value="1"/>
</dbReference>
<gene>
    <name evidence="8" type="ORF">HGRIS_009311</name>
</gene>
<keyword evidence="3 6" id="KW-0134">Cell wall</keyword>
<keyword evidence="7" id="KW-0472">Membrane</keyword>
<keyword evidence="6" id="KW-0732">Signal</keyword>
<keyword evidence="9" id="KW-1185">Reference proteome</keyword>
<evidence type="ECO:0000256" key="2">
    <source>
        <dbReference type="ARBA" id="ARBA00010446"/>
    </source>
</evidence>
<keyword evidence="7" id="KW-0812">Transmembrane</keyword>
<evidence type="ECO:0000313" key="9">
    <source>
        <dbReference type="Proteomes" id="UP001556367"/>
    </source>
</evidence>
<evidence type="ECO:0000256" key="3">
    <source>
        <dbReference type="ARBA" id="ARBA00022512"/>
    </source>
</evidence>
<evidence type="ECO:0000313" key="8">
    <source>
        <dbReference type="EMBL" id="KAL0949233.1"/>
    </source>
</evidence>
<sequence>MSRYSSDTVQVLPVLWFFHKSQNHCAEYRHHPTSTLSALRLPTVANLQPTTMFNMINLVAFTIAAFAGLSAALPQVLPSGGQCNTGALHCCNSVQEADSESSTEFFSIMGMGDLIGSSGQVGFACSPAVSDTGLSGNFACSQQAACCEDTQFSTCLALSIVVIFADDMFSCRRSHRYGLHFPADCCSCLRFFLLGLKHSKWSWCWPCCCCSWRSSAQVSLSIHIPFS</sequence>
<dbReference type="InterPro" id="IPR001338">
    <property type="entry name" value="Class_I_Hydrophobin"/>
</dbReference>
<name>A0ABR3J0W2_9AGAR</name>
<proteinExistence type="inferred from homology"/>